<dbReference type="AlphaFoldDB" id="A0A9D4E2N4"/>
<feature type="compositionally biased region" description="Polar residues" evidence="1">
    <location>
        <begin position="9"/>
        <end position="19"/>
    </location>
</feature>
<gene>
    <name evidence="2" type="ORF">DPMN_173031</name>
</gene>
<reference evidence="2" key="2">
    <citation type="submission" date="2020-11" db="EMBL/GenBank/DDBJ databases">
        <authorList>
            <person name="McCartney M.A."/>
            <person name="Auch B."/>
            <person name="Kono T."/>
            <person name="Mallez S."/>
            <person name="Becker A."/>
            <person name="Gohl D.M."/>
            <person name="Silverstein K.A.T."/>
            <person name="Koren S."/>
            <person name="Bechman K.B."/>
            <person name="Herman A."/>
            <person name="Abrahante J.E."/>
            <person name="Garbe J."/>
        </authorList>
    </citation>
    <scope>NUCLEOTIDE SEQUENCE</scope>
    <source>
        <strain evidence="2">Duluth1</strain>
        <tissue evidence="2">Whole animal</tissue>
    </source>
</reference>
<feature type="compositionally biased region" description="Polar residues" evidence="1">
    <location>
        <begin position="53"/>
        <end position="76"/>
    </location>
</feature>
<reference evidence="2" key="1">
    <citation type="journal article" date="2019" name="bioRxiv">
        <title>The Genome of the Zebra Mussel, Dreissena polymorpha: A Resource for Invasive Species Research.</title>
        <authorList>
            <person name="McCartney M.A."/>
            <person name="Auch B."/>
            <person name="Kono T."/>
            <person name="Mallez S."/>
            <person name="Zhang Y."/>
            <person name="Obille A."/>
            <person name="Becker A."/>
            <person name="Abrahante J.E."/>
            <person name="Garbe J."/>
            <person name="Badalamenti J.P."/>
            <person name="Herman A."/>
            <person name="Mangelson H."/>
            <person name="Liachko I."/>
            <person name="Sullivan S."/>
            <person name="Sone E.D."/>
            <person name="Koren S."/>
            <person name="Silverstein K.A.T."/>
            <person name="Beckman K.B."/>
            <person name="Gohl D.M."/>
        </authorList>
    </citation>
    <scope>NUCLEOTIDE SEQUENCE</scope>
    <source>
        <strain evidence="2">Duluth1</strain>
        <tissue evidence="2">Whole animal</tissue>
    </source>
</reference>
<dbReference type="Proteomes" id="UP000828390">
    <property type="component" value="Unassembled WGS sequence"/>
</dbReference>
<evidence type="ECO:0000256" key="1">
    <source>
        <dbReference type="SAM" id="MobiDB-lite"/>
    </source>
</evidence>
<evidence type="ECO:0000313" key="3">
    <source>
        <dbReference type="Proteomes" id="UP000828390"/>
    </source>
</evidence>
<accession>A0A9D4E2N4</accession>
<proteinExistence type="predicted"/>
<dbReference type="EMBL" id="JAIWYP010000009">
    <property type="protein sequence ID" value="KAH3771703.1"/>
    <property type="molecule type" value="Genomic_DNA"/>
</dbReference>
<organism evidence="2 3">
    <name type="scientific">Dreissena polymorpha</name>
    <name type="common">Zebra mussel</name>
    <name type="synonym">Mytilus polymorpha</name>
    <dbReference type="NCBI Taxonomy" id="45954"/>
    <lineage>
        <taxon>Eukaryota</taxon>
        <taxon>Metazoa</taxon>
        <taxon>Spiralia</taxon>
        <taxon>Lophotrochozoa</taxon>
        <taxon>Mollusca</taxon>
        <taxon>Bivalvia</taxon>
        <taxon>Autobranchia</taxon>
        <taxon>Heteroconchia</taxon>
        <taxon>Euheterodonta</taxon>
        <taxon>Imparidentia</taxon>
        <taxon>Neoheterodontei</taxon>
        <taxon>Myida</taxon>
        <taxon>Dreissenoidea</taxon>
        <taxon>Dreissenidae</taxon>
        <taxon>Dreissena</taxon>
    </lineage>
</organism>
<protein>
    <submittedName>
        <fullName evidence="2">Uncharacterized protein</fullName>
    </submittedName>
</protein>
<sequence>MQLAPQFGRRTTTQHTSPMKNEAYSETLDVFAELLFPQIPNRSGSLQCREKAGQSNTITQQPKETQRNTQRNTQKPGRQELWASPGPMYKPPERRNATRPTQLG</sequence>
<feature type="region of interest" description="Disordered" evidence="1">
    <location>
        <begin position="43"/>
        <end position="104"/>
    </location>
</feature>
<evidence type="ECO:0000313" key="2">
    <source>
        <dbReference type="EMBL" id="KAH3771703.1"/>
    </source>
</evidence>
<feature type="region of interest" description="Disordered" evidence="1">
    <location>
        <begin position="1"/>
        <end position="22"/>
    </location>
</feature>
<comment type="caution">
    <text evidence="2">The sequence shown here is derived from an EMBL/GenBank/DDBJ whole genome shotgun (WGS) entry which is preliminary data.</text>
</comment>
<name>A0A9D4E2N4_DREPO</name>
<keyword evidence="3" id="KW-1185">Reference proteome</keyword>